<gene>
    <name evidence="1" type="ORF">HHI36_004123</name>
</gene>
<reference evidence="1 2" key="1">
    <citation type="journal article" date="2021" name="BMC Biol.">
        <title>Horizontally acquired antibacterial genes associated with adaptive radiation of ladybird beetles.</title>
        <authorList>
            <person name="Li H.S."/>
            <person name="Tang X.F."/>
            <person name="Huang Y.H."/>
            <person name="Xu Z.Y."/>
            <person name="Chen M.L."/>
            <person name="Du X.Y."/>
            <person name="Qiu B.Y."/>
            <person name="Chen P.T."/>
            <person name="Zhang W."/>
            <person name="Slipinski A."/>
            <person name="Escalona H.E."/>
            <person name="Waterhouse R.M."/>
            <person name="Zwick A."/>
            <person name="Pang H."/>
        </authorList>
    </citation>
    <scope>NUCLEOTIDE SEQUENCE [LARGE SCALE GENOMIC DNA]</scope>
    <source>
        <strain evidence="1">SYSU2018</strain>
    </source>
</reference>
<name>A0ABD2NQ94_9CUCU</name>
<sequence>MLEDLKEMESQIFKQVAYVINKSTKLQKLFLKWIGLNSTEKTFLNYLVSSLIPNNKNYYFVSVMKGFQYWNELQDNEGACGFHDNPADYEFCSDEEKFMFSIVVIMNVIIKDMLRKNLMLRELENFNGFRNSKNWIINKFVLMS</sequence>
<accession>A0ABD2NQ94</accession>
<dbReference type="EMBL" id="JABFTP020000144">
    <property type="protein sequence ID" value="KAL3280896.1"/>
    <property type="molecule type" value="Genomic_DNA"/>
</dbReference>
<evidence type="ECO:0000313" key="1">
    <source>
        <dbReference type="EMBL" id="KAL3280896.1"/>
    </source>
</evidence>
<proteinExistence type="predicted"/>
<keyword evidence="2" id="KW-1185">Reference proteome</keyword>
<evidence type="ECO:0000313" key="2">
    <source>
        <dbReference type="Proteomes" id="UP001516400"/>
    </source>
</evidence>
<dbReference type="Proteomes" id="UP001516400">
    <property type="component" value="Unassembled WGS sequence"/>
</dbReference>
<comment type="caution">
    <text evidence="1">The sequence shown here is derived from an EMBL/GenBank/DDBJ whole genome shotgun (WGS) entry which is preliminary data.</text>
</comment>
<dbReference type="AlphaFoldDB" id="A0ABD2NQ94"/>
<protein>
    <submittedName>
        <fullName evidence="1">Uncharacterized protein</fullName>
    </submittedName>
</protein>
<organism evidence="1 2">
    <name type="scientific">Cryptolaemus montrouzieri</name>
    <dbReference type="NCBI Taxonomy" id="559131"/>
    <lineage>
        <taxon>Eukaryota</taxon>
        <taxon>Metazoa</taxon>
        <taxon>Ecdysozoa</taxon>
        <taxon>Arthropoda</taxon>
        <taxon>Hexapoda</taxon>
        <taxon>Insecta</taxon>
        <taxon>Pterygota</taxon>
        <taxon>Neoptera</taxon>
        <taxon>Endopterygota</taxon>
        <taxon>Coleoptera</taxon>
        <taxon>Polyphaga</taxon>
        <taxon>Cucujiformia</taxon>
        <taxon>Coccinelloidea</taxon>
        <taxon>Coccinellidae</taxon>
        <taxon>Scymninae</taxon>
        <taxon>Scymnini</taxon>
        <taxon>Cryptolaemus</taxon>
    </lineage>
</organism>